<gene>
    <name evidence="1" type="ORF">D3P05_22735</name>
</gene>
<reference evidence="2" key="1">
    <citation type="submission" date="2018-09" db="EMBL/GenBank/DDBJ databases">
        <title>Paracoccus onubensis nov. sp. a moderate halophilic bacterium isolated from Gruta de las Maravillas (Aracena, Spain).</title>
        <authorList>
            <person name="Jurado V."/>
            <person name="Gutierrez-Patricio S."/>
            <person name="Gonzalez-Pimentel J.L."/>
            <person name="Miller A.Z."/>
            <person name="Laiz L."/>
            <person name="Saiz-Jimenez C."/>
        </authorList>
    </citation>
    <scope>NUCLEOTIDE SEQUENCE [LARGE SCALE GENOMIC DNA]</scope>
    <source>
        <strain evidence="2">DSM 26381</strain>
    </source>
</reference>
<dbReference type="EMBL" id="QZEW01000170">
    <property type="protein sequence ID" value="RJL00687.1"/>
    <property type="molecule type" value="Genomic_DNA"/>
</dbReference>
<evidence type="ECO:0000313" key="2">
    <source>
        <dbReference type="Proteomes" id="UP000283587"/>
    </source>
</evidence>
<protein>
    <submittedName>
        <fullName evidence="1">Uncharacterized protein</fullName>
    </submittedName>
</protein>
<dbReference type="AlphaFoldDB" id="A0A418ZTN2"/>
<comment type="caution">
    <text evidence="1">The sequence shown here is derived from an EMBL/GenBank/DDBJ whole genome shotgun (WGS) entry which is preliminary data.</text>
</comment>
<organism evidence="1 2">
    <name type="scientific">Paracoccus siganidrum</name>
    <dbReference type="NCBI Taxonomy" id="1276757"/>
    <lineage>
        <taxon>Bacteria</taxon>
        <taxon>Pseudomonadati</taxon>
        <taxon>Pseudomonadota</taxon>
        <taxon>Alphaproteobacteria</taxon>
        <taxon>Rhodobacterales</taxon>
        <taxon>Paracoccaceae</taxon>
        <taxon>Paracoccus</taxon>
    </lineage>
</organism>
<name>A0A418ZTN2_9RHOB</name>
<sequence length="98" mass="10827">MFTVMLHLDGPDLFVLNKAISDFRSLFSVRIVHGAVTPDVPLFDPFDQPFSVNDAIVDIVMVWLKEVWATFGGMNVRLPVTIEGEDGFGSKPTMSLAV</sequence>
<accession>A0A418ZTN2</accession>
<proteinExistence type="predicted"/>
<evidence type="ECO:0000313" key="1">
    <source>
        <dbReference type="EMBL" id="RJL00687.1"/>
    </source>
</evidence>
<dbReference type="Pfam" id="PF19926">
    <property type="entry name" value="DUF6389"/>
    <property type="match status" value="1"/>
</dbReference>
<dbReference type="InterPro" id="IPR045661">
    <property type="entry name" value="DUF6389"/>
</dbReference>
<dbReference type="Proteomes" id="UP000283587">
    <property type="component" value="Unassembled WGS sequence"/>
</dbReference>
<keyword evidence="2" id="KW-1185">Reference proteome</keyword>